<evidence type="ECO:0000259" key="1">
    <source>
        <dbReference type="Pfam" id="PF13966"/>
    </source>
</evidence>
<name>A0A1S4BJ88_TOBAC</name>
<dbReference type="Pfam" id="PF13966">
    <property type="entry name" value="zf-RVT"/>
    <property type="match status" value="1"/>
</dbReference>
<reference evidence="3" key="2">
    <citation type="submission" date="2025-08" db="UniProtKB">
        <authorList>
            <consortium name="RefSeq"/>
        </authorList>
    </citation>
    <scope>IDENTIFICATION</scope>
    <source>
        <tissue evidence="3">Leaf</tissue>
    </source>
</reference>
<evidence type="ECO:0000313" key="2">
    <source>
        <dbReference type="Proteomes" id="UP000790787"/>
    </source>
</evidence>
<reference evidence="2" key="1">
    <citation type="journal article" date="2014" name="Nat. Commun.">
        <title>The tobacco genome sequence and its comparison with those of tomato and potato.</title>
        <authorList>
            <person name="Sierro N."/>
            <person name="Battey J.N."/>
            <person name="Ouadi S."/>
            <person name="Bakaher N."/>
            <person name="Bovet L."/>
            <person name="Willig A."/>
            <person name="Goepfert S."/>
            <person name="Peitsch M.C."/>
            <person name="Ivanov N.V."/>
        </authorList>
    </citation>
    <scope>NUCLEOTIDE SEQUENCE [LARGE SCALE GENOMIC DNA]</scope>
</reference>
<dbReference type="PANTHER" id="PTHR47746:SF79">
    <property type="entry name" value="ORF147A PROTEIN"/>
    <property type="match status" value="1"/>
</dbReference>
<gene>
    <name evidence="3" type="primary">LOC107808908</name>
</gene>
<dbReference type="PaxDb" id="4097-A0A1S4BJ88"/>
<dbReference type="AlphaFoldDB" id="A0A1S4BJ88"/>
<dbReference type="PANTHER" id="PTHR47746">
    <property type="entry name" value="ZF-RVT DOMAIN-CONTAINING PROTEIN"/>
    <property type="match status" value="1"/>
</dbReference>
<dbReference type="Proteomes" id="UP000790787">
    <property type="component" value="Chromosome 6"/>
</dbReference>
<dbReference type="GeneID" id="107808908"/>
<accession>A0A1S4BJ88</accession>
<keyword evidence="2" id="KW-1185">Reference proteome</keyword>
<protein>
    <submittedName>
        <fullName evidence="3">Uncharacterized protein LOC107808908</fullName>
    </submittedName>
</protein>
<dbReference type="OrthoDB" id="1692599at2759"/>
<organism evidence="2 3">
    <name type="scientific">Nicotiana tabacum</name>
    <name type="common">Common tobacco</name>
    <dbReference type="NCBI Taxonomy" id="4097"/>
    <lineage>
        <taxon>Eukaryota</taxon>
        <taxon>Viridiplantae</taxon>
        <taxon>Streptophyta</taxon>
        <taxon>Embryophyta</taxon>
        <taxon>Tracheophyta</taxon>
        <taxon>Spermatophyta</taxon>
        <taxon>Magnoliopsida</taxon>
        <taxon>eudicotyledons</taxon>
        <taxon>Gunneridae</taxon>
        <taxon>Pentapetalae</taxon>
        <taxon>asterids</taxon>
        <taxon>lamiids</taxon>
        <taxon>Solanales</taxon>
        <taxon>Solanaceae</taxon>
        <taxon>Nicotianoideae</taxon>
        <taxon>Nicotianeae</taxon>
        <taxon>Nicotiana</taxon>
    </lineage>
</organism>
<dbReference type="RefSeq" id="XP_016488955.1">
    <property type="nucleotide sequence ID" value="XM_016633469.1"/>
</dbReference>
<proteinExistence type="predicted"/>
<sequence length="198" mass="23853">MFKKIGLHETDVAAMTKYSIKDIYGAYRGEFQKVPLRRIVWNNNGQPKWTFILFLALHRKLQTKERIACWANLDNMDCVLCKQENEDIDHLLFECMYDKQVWSNLLAWQNIRREVWNWKHEVQWAIENATGKTAQQEVYRMTLAGGVYHLWKERNARIFKESSRSADQVVKQLIREIHVRARRVSRLDRYMKDLNFYP</sequence>
<evidence type="ECO:0000313" key="3">
    <source>
        <dbReference type="RefSeq" id="XP_016488955.1"/>
    </source>
</evidence>
<dbReference type="InterPro" id="IPR026960">
    <property type="entry name" value="RVT-Znf"/>
</dbReference>
<feature type="domain" description="Reverse transcriptase zinc-binding" evidence="1">
    <location>
        <begin position="18"/>
        <end position="102"/>
    </location>
</feature>
<dbReference type="KEGG" id="nta:107808908"/>
<dbReference type="OMA" id="CKRRINT"/>